<dbReference type="SUPFAM" id="SSF161098">
    <property type="entry name" value="MetI-like"/>
    <property type="match status" value="1"/>
</dbReference>
<evidence type="ECO:0000313" key="13">
    <source>
        <dbReference type="Proteomes" id="UP000630097"/>
    </source>
</evidence>
<evidence type="ECO:0000256" key="2">
    <source>
        <dbReference type="ARBA" id="ARBA00010072"/>
    </source>
</evidence>
<dbReference type="CDD" id="cd06261">
    <property type="entry name" value="TM_PBP2"/>
    <property type="match status" value="1"/>
</dbReference>
<dbReference type="InterPro" id="IPR000515">
    <property type="entry name" value="MetI-like"/>
</dbReference>
<proteinExistence type="inferred from homology"/>
<dbReference type="PANTHER" id="PTHR30614:SF20">
    <property type="entry name" value="GLUTAMINE TRANSPORT SYSTEM PERMEASE PROTEIN GLNP"/>
    <property type="match status" value="1"/>
</dbReference>
<name>A0A8J3PR78_9ACTN</name>
<dbReference type="InterPro" id="IPR035906">
    <property type="entry name" value="MetI-like_sf"/>
</dbReference>
<keyword evidence="7 9" id="KW-1133">Transmembrane helix</keyword>
<dbReference type="Gene3D" id="1.10.3720.10">
    <property type="entry name" value="MetI-like"/>
    <property type="match status" value="1"/>
</dbReference>
<evidence type="ECO:0000313" key="12">
    <source>
        <dbReference type="EMBL" id="GIG79531.1"/>
    </source>
</evidence>
<dbReference type="GO" id="GO:0006865">
    <property type="term" value="P:amino acid transport"/>
    <property type="evidence" value="ECO:0007669"/>
    <property type="project" value="UniProtKB-KW"/>
</dbReference>
<feature type="transmembrane region" description="Helical" evidence="9">
    <location>
        <begin position="102"/>
        <end position="121"/>
    </location>
</feature>
<dbReference type="NCBIfam" id="TIGR01726">
    <property type="entry name" value="HEQRo_perm_3TM"/>
    <property type="match status" value="1"/>
</dbReference>
<evidence type="ECO:0000256" key="8">
    <source>
        <dbReference type="ARBA" id="ARBA00023136"/>
    </source>
</evidence>
<dbReference type="Pfam" id="PF00528">
    <property type="entry name" value="BPD_transp_1"/>
    <property type="match status" value="1"/>
</dbReference>
<keyword evidence="6" id="KW-0029">Amino-acid transport</keyword>
<protein>
    <submittedName>
        <fullName evidence="12">Amino acid ABC transporter permease</fullName>
    </submittedName>
</protein>
<keyword evidence="4" id="KW-1003">Cell membrane</keyword>
<feature type="domain" description="ABC transmembrane type-1" evidence="11">
    <location>
        <begin position="30"/>
        <end position="224"/>
    </location>
</feature>
<organism evidence="12 13">
    <name type="scientific">Planotetraspora kaengkrachanensis</name>
    <dbReference type="NCBI Taxonomy" id="575193"/>
    <lineage>
        <taxon>Bacteria</taxon>
        <taxon>Bacillati</taxon>
        <taxon>Actinomycetota</taxon>
        <taxon>Actinomycetes</taxon>
        <taxon>Streptosporangiales</taxon>
        <taxon>Streptosporangiaceae</taxon>
        <taxon>Planotetraspora</taxon>
    </lineage>
</organism>
<keyword evidence="8 9" id="KW-0472">Membrane</keyword>
<evidence type="ECO:0000256" key="10">
    <source>
        <dbReference type="SAM" id="MobiDB-lite"/>
    </source>
</evidence>
<dbReference type="PROSITE" id="PS50928">
    <property type="entry name" value="ABC_TM1"/>
    <property type="match status" value="1"/>
</dbReference>
<feature type="transmembrane region" description="Helical" evidence="9">
    <location>
        <begin position="167"/>
        <end position="186"/>
    </location>
</feature>
<keyword evidence="5 9" id="KW-0812">Transmembrane</keyword>
<sequence>MFEGLQRVWETFFNLDLIGQTLPTLLRVGLLNTLLLAVLASVIGVVVGVVIAAGLMSSKVAVRLPCRVYVDVLRGLPHILTVYLVGQGLPLAGITLFGESTYGYAALAIGLLEGAYMAEIFRAGFQSVEKGQTEAARSLGLSHLETLRFVVFPTGARRVLPPLTGQFILVIKGTALVYLLGLTAGQREMFAIAQDTAIVNASLSPLVAAGLLFLAITVPMTYAVNAWERRLRDGRKDAPADSATDSATDRDRALAHQGTG</sequence>
<feature type="region of interest" description="Disordered" evidence="10">
    <location>
        <begin position="234"/>
        <end position="260"/>
    </location>
</feature>
<feature type="transmembrane region" description="Helical" evidence="9">
    <location>
        <begin position="34"/>
        <end position="55"/>
    </location>
</feature>
<evidence type="ECO:0000256" key="1">
    <source>
        <dbReference type="ARBA" id="ARBA00004651"/>
    </source>
</evidence>
<dbReference type="EMBL" id="BONV01000009">
    <property type="protein sequence ID" value="GIG79531.1"/>
    <property type="molecule type" value="Genomic_DNA"/>
</dbReference>
<dbReference type="InterPro" id="IPR043429">
    <property type="entry name" value="ArtM/GltK/GlnP/TcyL/YhdX-like"/>
</dbReference>
<reference evidence="12 13" key="1">
    <citation type="submission" date="2021-01" db="EMBL/GenBank/DDBJ databases">
        <title>Whole genome shotgun sequence of Planotetraspora kaengkrachanensis NBRC 104272.</title>
        <authorList>
            <person name="Komaki H."/>
            <person name="Tamura T."/>
        </authorList>
    </citation>
    <scope>NUCLEOTIDE SEQUENCE [LARGE SCALE GENOMIC DNA]</scope>
    <source>
        <strain evidence="12 13">NBRC 104272</strain>
    </source>
</reference>
<evidence type="ECO:0000256" key="9">
    <source>
        <dbReference type="RuleBase" id="RU363032"/>
    </source>
</evidence>
<accession>A0A8J3PR78</accession>
<dbReference type="PANTHER" id="PTHR30614">
    <property type="entry name" value="MEMBRANE COMPONENT OF AMINO ACID ABC TRANSPORTER"/>
    <property type="match status" value="1"/>
</dbReference>
<evidence type="ECO:0000256" key="6">
    <source>
        <dbReference type="ARBA" id="ARBA00022970"/>
    </source>
</evidence>
<dbReference type="AlphaFoldDB" id="A0A8J3PR78"/>
<comment type="subcellular location">
    <subcellularLocation>
        <location evidence="1 9">Cell membrane</location>
        <topology evidence="1 9">Multi-pass membrane protein</topology>
    </subcellularLocation>
</comment>
<evidence type="ECO:0000256" key="3">
    <source>
        <dbReference type="ARBA" id="ARBA00022448"/>
    </source>
</evidence>
<dbReference type="GO" id="GO:0043190">
    <property type="term" value="C:ATP-binding cassette (ABC) transporter complex"/>
    <property type="evidence" value="ECO:0007669"/>
    <property type="project" value="InterPro"/>
</dbReference>
<feature type="transmembrane region" description="Helical" evidence="9">
    <location>
        <begin position="76"/>
        <end position="96"/>
    </location>
</feature>
<evidence type="ECO:0000259" key="11">
    <source>
        <dbReference type="PROSITE" id="PS50928"/>
    </source>
</evidence>
<dbReference type="Proteomes" id="UP000630097">
    <property type="component" value="Unassembled WGS sequence"/>
</dbReference>
<feature type="transmembrane region" description="Helical" evidence="9">
    <location>
        <begin position="206"/>
        <end position="227"/>
    </location>
</feature>
<comment type="caution">
    <text evidence="12">The sequence shown here is derived from an EMBL/GenBank/DDBJ whole genome shotgun (WGS) entry which is preliminary data.</text>
</comment>
<keyword evidence="13" id="KW-1185">Reference proteome</keyword>
<evidence type="ECO:0000256" key="4">
    <source>
        <dbReference type="ARBA" id="ARBA00022475"/>
    </source>
</evidence>
<dbReference type="InterPro" id="IPR010065">
    <property type="entry name" value="AA_ABC_transptr_permease_3TM"/>
</dbReference>
<evidence type="ECO:0000256" key="5">
    <source>
        <dbReference type="ARBA" id="ARBA00022692"/>
    </source>
</evidence>
<dbReference type="RefSeq" id="WP_203882990.1">
    <property type="nucleotide sequence ID" value="NZ_BAABHH010000016.1"/>
</dbReference>
<comment type="similarity">
    <text evidence="2">Belongs to the binding-protein-dependent transport system permease family. HisMQ subfamily.</text>
</comment>
<gene>
    <name evidence="12" type="ORF">Pka01_26580</name>
</gene>
<dbReference type="GO" id="GO:0022857">
    <property type="term" value="F:transmembrane transporter activity"/>
    <property type="evidence" value="ECO:0007669"/>
    <property type="project" value="InterPro"/>
</dbReference>
<evidence type="ECO:0000256" key="7">
    <source>
        <dbReference type="ARBA" id="ARBA00022989"/>
    </source>
</evidence>
<keyword evidence="3 9" id="KW-0813">Transport</keyword>